<evidence type="ECO:0000259" key="3">
    <source>
        <dbReference type="PROSITE" id="PS50998"/>
    </source>
</evidence>
<keyword evidence="2" id="KW-0472">Membrane</keyword>
<keyword evidence="2" id="KW-1133">Transmembrane helix</keyword>
<dbReference type="OMA" id="WKDVFTS"/>
<dbReference type="PROSITE" id="PS00011">
    <property type="entry name" value="GLA_1"/>
    <property type="match status" value="1"/>
</dbReference>
<sequence length="192" mass="22208">MMYHMFISTEKAKLFIGRCLLYNRFDFELFIQGNLERECYEEQCDFEEAREYFGDLKKTMSFWKEYTLSGSGAKTDGRAMEKIDVMGLLTGLIATGVLLVITGLLIYYLCQRRCKPRLPEQRSCRRRNSSIVFQRNEELSLNPHSPQAESIELPTYEQAVALRGNYDGPPPPYPGFSERFKVFKKSLSLPGP</sequence>
<evidence type="ECO:0000256" key="2">
    <source>
        <dbReference type="SAM" id="Phobius"/>
    </source>
</evidence>
<dbReference type="RefSeq" id="XP_044281977.1">
    <property type="nucleotide sequence ID" value="XM_044426042.1"/>
</dbReference>
<dbReference type="Ensembl" id="ENSVKKT00000000691.1">
    <property type="protein sequence ID" value="ENSVKKP00000000665.1"/>
    <property type="gene ID" value="ENSVKKG00000000588.1"/>
</dbReference>
<dbReference type="KEGG" id="vko:123021342"/>
<dbReference type="GO" id="GO:0005886">
    <property type="term" value="C:plasma membrane"/>
    <property type="evidence" value="ECO:0007669"/>
    <property type="project" value="TreeGrafter"/>
</dbReference>
<gene>
    <name evidence="4" type="primary">PRRG4</name>
</gene>
<dbReference type="PANTHER" id="PTHR24278:SF38">
    <property type="entry name" value="TRANSMEMBRANE GAMMA-CARBOXYGLUTAMIC ACID PROTEIN 4"/>
    <property type="match status" value="1"/>
</dbReference>
<reference evidence="4" key="1">
    <citation type="submission" date="2025-08" db="UniProtKB">
        <authorList>
            <consortium name="Ensembl"/>
        </authorList>
    </citation>
    <scope>IDENTIFICATION</scope>
</reference>
<dbReference type="InterPro" id="IPR017857">
    <property type="entry name" value="Coagulation_fac-like_Gla_dom"/>
</dbReference>
<feature type="domain" description="Gla" evidence="3">
    <location>
        <begin position="22"/>
        <end position="68"/>
    </location>
</feature>
<keyword evidence="5" id="KW-1185">Reference proteome</keyword>
<proteinExistence type="predicted"/>
<reference evidence="4" key="2">
    <citation type="submission" date="2025-09" db="UniProtKB">
        <authorList>
            <consortium name="Ensembl"/>
        </authorList>
    </citation>
    <scope>IDENTIFICATION</scope>
</reference>
<dbReference type="Gene3D" id="4.10.740.10">
    <property type="entry name" value="Coagulation Factor IX"/>
    <property type="match status" value="1"/>
</dbReference>
<evidence type="ECO:0000313" key="5">
    <source>
        <dbReference type="Proteomes" id="UP000694545"/>
    </source>
</evidence>
<keyword evidence="1" id="KW-1015">Disulfide bond</keyword>
<evidence type="ECO:0000256" key="1">
    <source>
        <dbReference type="ARBA" id="ARBA00023157"/>
    </source>
</evidence>
<keyword evidence="2" id="KW-0812">Transmembrane</keyword>
<dbReference type="FunFam" id="4.10.740.10:FF:000001">
    <property type="entry name" value="vitamin K-dependent protein S"/>
    <property type="match status" value="1"/>
</dbReference>
<evidence type="ECO:0000313" key="4">
    <source>
        <dbReference type="Ensembl" id="ENSVKKP00000000665.1"/>
    </source>
</evidence>
<dbReference type="PRINTS" id="PR00001">
    <property type="entry name" value="GLABLOOD"/>
</dbReference>
<dbReference type="GO" id="GO:0005615">
    <property type="term" value="C:extracellular space"/>
    <property type="evidence" value="ECO:0007669"/>
    <property type="project" value="TreeGrafter"/>
</dbReference>
<feature type="transmembrane region" description="Helical" evidence="2">
    <location>
        <begin position="88"/>
        <end position="109"/>
    </location>
</feature>
<organism evidence="4 5">
    <name type="scientific">Varanus komodoensis</name>
    <name type="common">Komodo dragon</name>
    <dbReference type="NCBI Taxonomy" id="61221"/>
    <lineage>
        <taxon>Eukaryota</taxon>
        <taxon>Metazoa</taxon>
        <taxon>Chordata</taxon>
        <taxon>Craniata</taxon>
        <taxon>Vertebrata</taxon>
        <taxon>Euteleostomi</taxon>
        <taxon>Lepidosauria</taxon>
        <taxon>Squamata</taxon>
        <taxon>Bifurcata</taxon>
        <taxon>Unidentata</taxon>
        <taxon>Episquamata</taxon>
        <taxon>Toxicofera</taxon>
        <taxon>Anguimorpha</taxon>
        <taxon>Paleoanguimorpha</taxon>
        <taxon>Varanoidea</taxon>
        <taxon>Varanidae</taxon>
        <taxon>Varanus</taxon>
    </lineage>
</organism>
<dbReference type="Pfam" id="PF00594">
    <property type="entry name" value="Gla"/>
    <property type="match status" value="1"/>
</dbReference>
<dbReference type="InterPro" id="IPR050442">
    <property type="entry name" value="Peptidase_S1_coag_factors"/>
</dbReference>
<dbReference type="GeneID" id="123021342"/>
<accession>A0A8D2IVJ6</accession>
<protein>
    <submittedName>
        <fullName evidence="4">Proline rich and Gla domain 4</fullName>
    </submittedName>
</protein>
<dbReference type="PROSITE" id="PS50998">
    <property type="entry name" value="GLA_2"/>
    <property type="match status" value="1"/>
</dbReference>
<name>A0A8D2IVJ6_VARKO</name>
<dbReference type="SMART" id="SM00069">
    <property type="entry name" value="GLA"/>
    <property type="match status" value="1"/>
</dbReference>
<dbReference type="PANTHER" id="PTHR24278">
    <property type="entry name" value="COAGULATION FACTOR"/>
    <property type="match status" value="1"/>
</dbReference>
<dbReference type="InterPro" id="IPR035972">
    <property type="entry name" value="GLA-like_dom_SF"/>
</dbReference>
<dbReference type="SUPFAM" id="SSF57630">
    <property type="entry name" value="GLA-domain"/>
    <property type="match status" value="1"/>
</dbReference>
<dbReference type="AlphaFoldDB" id="A0A8D2IVJ6"/>
<dbReference type="GO" id="GO:0005509">
    <property type="term" value="F:calcium ion binding"/>
    <property type="evidence" value="ECO:0007669"/>
    <property type="project" value="InterPro"/>
</dbReference>
<dbReference type="RefSeq" id="XP_044281978.1">
    <property type="nucleotide sequence ID" value="XM_044426043.1"/>
</dbReference>
<dbReference type="CTD" id="79056"/>
<dbReference type="InterPro" id="IPR000294">
    <property type="entry name" value="GLA_domain"/>
</dbReference>
<dbReference type="Proteomes" id="UP000694545">
    <property type="component" value="Unplaced"/>
</dbReference>